<dbReference type="GO" id="GO:0016874">
    <property type="term" value="F:ligase activity"/>
    <property type="evidence" value="ECO:0007669"/>
    <property type="project" value="UniProtKB-KW"/>
</dbReference>
<keyword evidence="2" id="KW-1133">Transmembrane helix</keyword>
<protein>
    <recommendedName>
        <fullName evidence="3">Carrier domain-containing protein</fullName>
    </recommendedName>
</protein>
<name>A0AAD7XQH6_9STRA</name>
<dbReference type="InterPro" id="IPR009081">
    <property type="entry name" value="PP-bd_ACP"/>
</dbReference>
<dbReference type="GO" id="GO:0008610">
    <property type="term" value="P:lipid biosynthetic process"/>
    <property type="evidence" value="ECO:0007669"/>
    <property type="project" value="InterPro"/>
</dbReference>
<organism evidence="4 5">
    <name type="scientific">Chrysophaeum taylorii</name>
    <dbReference type="NCBI Taxonomy" id="2483200"/>
    <lineage>
        <taxon>Eukaryota</taxon>
        <taxon>Sar</taxon>
        <taxon>Stramenopiles</taxon>
        <taxon>Ochrophyta</taxon>
        <taxon>Pelagophyceae</taxon>
        <taxon>Pelagomonadales</taxon>
        <taxon>Pelagomonadaceae</taxon>
        <taxon>Chrysophaeum</taxon>
    </lineage>
</organism>
<evidence type="ECO:0000259" key="3">
    <source>
        <dbReference type="PROSITE" id="PS50075"/>
    </source>
</evidence>
<keyword evidence="1" id="KW-0436">Ligase</keyword>
<keyword evidence="5" id="KW-1185">Reference proteome</keyword>
<dbReference type="SUPFAM" id="SSF47336">
    <property type="entry name" value="ACP-like"/>
    <property type="match status" value="1"/>
</dbReference>
<dbReference type="InterPro" id="IPR040097">
    <property type="entry name" value="FAAL/FAAC"/>
</dbReference>
<accession>A0AAD7XQH6</accession>
<evidence type="ECO:0000256" key="1">
    <source>
        <dbReference type="ARBA" id="ARBA00022598"/>
    </source>
</evidence>
<feature type="transmembrane region" description="Helical" evidence="2">
    <location>
        <begin position="719"/>
        <end position="748"/>
    </location>
</feature>
<sequence length="921" mass="98521">MRDDVLEKVRAWALAQPDVVVHTYLGGRGQVEESLTYAALEARSAEVARGLGGGFGPHVLLCYPPGLDFIVAFYACLKAGVVAVPVYPPDLRGAVGEAFEQVSKTCGAKTALTTTAYERAIRLRGIFRHMSFVATDAALPAVRNSTEKKENDVAFLQFTSGSTSAPKGVVICRDNLSHNLGEIVRALEADQQTVCGSWLPQYHDMGLIGSYLGTAYCGGRGYHTSPVDFVRRPTSWVEMMAEFRVTHTQAPSFAFGLAARKYLTLASAPPLDLSCVRHAINAAEPVRASDVDAFLAAFPSFPREALRPTYGLAEHTVFVCTNGVKRLDCSTDELRAGRVVEKNGSTTTTTTTTTTLFGCGFPPESIELRVVSEGRGIGDGLVGEVWLRSPSMARGYYNIPDEESFCGTLDGSPGWLRTGDLGFVFEGELFICGRIKDLLIVRGKNVYPQDLEKTAEDASRGALRPGCSAAIPSDDGVELVVEAKDGSLGLGVARAVGEAVAREHGVRLARLVVAPARTVPKTTSGKIARRACKLKLAAGELPVLATFLEEEEEEDESPKKPLTRRSLLSDEDLASELEAIAAKVGKRDEVGRDEPLKNLGMDSMEGMHLLAEIEERLGVVVDPELLYDETLTLRHLAFVVKRGGSVSRPVVVDAAGVAADVARGGAAAATAVLDRKHTVARADIMTGQFSSKLVSPGCCSGTSWWRAAARAANPRRLKIAAASLLVVVAFVLYVAPPLLLLAPLIIVFMPPRIVDPAFSKRFVAELARSNMVVVDRDALRRPDTPKLLLAVVDATVLRGPSLAVTCDALVPDATVAIRKPSLSDVLALGPKLVPASRQRVASELFARRSILVVVAAEEEEEEEEPDLATIAASARATLVPVLVAPACHAVAAPLDDRDPAALAAKAKRAFEDLRARYAPPQ</sequence>
<comment type="caution">
    <text evidence="4">The sequence shown here is derived from an EMBL/GenBank/DDBJ whole genome shotgun (WGS) entry which is preliminary data.</text>
</comment>
<dbReference type="PANTHER" id="PTHR22754">
    <property type="entry name" value="DISCO-INTERACTING PROTEIN 2 DIP2 -RELATED"/>
    <property type="match status" value="1"/>
</dbReference>
<dbReference type="PROSITE" id="PS50075">
    <property type="entry name" value="CARRIER"/>
    <property type="match status" value="1"/>
</dbReference>
<evidence type="ECO:0000313" key="4">
    <source>
        <dbReference type="EMBL" id="KAJ8611195.1"/>
    </source>
</evidence>
<gene>
    <name evidence="4" type="ORF">CTAYLR_003598</name>
</gene>
<dbReference type="InterPro" id="IPR036736">
    <property type="entry name" value="ACP-like_sf"/>
</dbReference>
<dbReference type="InterPro" id="IPR000873">
    <property type="entry name" value="AMP-dep_synth/lig_dom"/>
</dbReference>
<dbReference type="PROSITE" id="PS00455">
    <property type="entry name" value="AMP_BINDING"/>
    <property type="match status" value="1"/>
</dbReference>
<dbReference type="CDD" id="cd05931">
    <property type="entry name" value="FAAL"/>
    <property type="match status" value="1"/>
</dbReference>
<dbReference type="EMBL" id="JAQMWT010000081">
    <property type="protein sequence ID" value="KAJ8611195.1"/>
    <property type="molecule type" value="Genomic_DNA"/>
</dbReference>
<dbReference type="Gene3D" id="3.30.300.30">
    <property type="match status" value="1"/>
</dbReference>
<dbReference type="Pfam" id="PF00550">
    <property type="entry name" value="PP-binding"/>
    <property type="match status" value="1"/>
</dbReference>
<keyword evidence="2" id="KW-0472">Membrane</keyword>
<dbReference type="PANTHER" id="PTHR22754:SF32">
    <property type="entry name" value="DISCO-INTERACTING PROTEIN 2"/>
    <property type="match status" value="1"/>
</dbReference>
<evidence type="ECO:0000313" key="5">
    <source>
        <dbReference type="Proteomes" id="UP001230188"/>
    </source>
</evidence>
<dbReference type="InterPro" id="IPR045851">
    <property type="entry name" value="AMP-bd_C_sf"/>
</dbReference>
<feature type="domain" description="Carrier" evidence="3">
    <location>
        <begin position="568"/>
        <end position="644"/>
    </location>
</feature>
<dbReference type="SUPFAM" id="SSF56801">
    <property type="entry name" value="Acetyl-CoA synthetase-like"/>
    <property type="match status" value="1"/>
</dbReference>
<dbReference type="Gene3D" id="3.40.50.12780">
    <property type="entry name" value="N-terminal domain of ligase-like"/>
    <property type="match status" value="1"/>
</dbReference>
<dbReference type="InterPro" id="IPR020845">
    <property type="entry name" value="AMP-binding_CS"/>
</dbReference>
<dbReference type="Gene3D" id="1.10.1200.10">
    <property type="entry name" value="ACP-like"/>
    <property type="match status" value="1"/>
</dbReference>
<dbReference type="InterPro" id="IPR042099">
    <property type="entry name" value="ANL_N_sf"/>
</dbReference>
<reference evidence="4" key="1">
    <citation type="submission" date="2023-01" db="EMBL/GenBank/DDBJ databases">
        <title>Metagenome sequencing of chrysophaentin producing Chrysophaeum taylorii.</title>
        <authorList>
            <person name="Davison J."/>
            <person name="Bewley C."/>
        </authorList>
    </citation>
    <scope>NUCLEOTIDE SEQUENCE</scope>
    <source>
        <strain evidence="4">NIES-1699</strain>
    </source>
</reference>
<dbReference type="Pfam" id="PF00501">
    <property type="entry name" value="AMP-binding"/>
    <property type="match status" value="1"/>
</dbReference>
<evidence type="ECO:0000256" key="2">
    <source>
        <dbReference type="SAM" id="Phobius"/>
    </source>
</evidence>
<keyword evidence="2" id="KW-0812">Transmembrane</keyword>
<proteinExistence type="predicted"/>
<dbReference type="AlphaFoldDB" id="A0AAD7XQH6"/>
<dbReference type="Proteomes" id="UP001230188">
    <property type="component" value="Unassembled WGS sequence"/>
</dbReference>